<evidence type="ECO:0000313" key="18">
    <source>
        <dbReference type="RefSeq" id="XP_009767539.1"/>
    </source>
</evidence>
<keyword evidence="5 12" id="KW-0732">Signal</keyword>
<name>A0A1U7VYT1_NICSY</name>
<dbReference type="FunFam" id="3.30.70.80:FF:000003">
    <property type="entry name" value="Subtilisin-like protease SBT1.9"/>
    <property type="match status" value="1"/>
</dbReference>
<reference evidence="18" key="2">
    <citation type="submission" date="2025-08" db="UniProtKB">
        <authorList>
            <consortium name="RefSeq"/>
        </authorList>
    </citation>
    <scope>IDENTIFICATION</scope>
    <source>
        <tissue evidence="18">Leaf</tissue>
    </source>
</reference>
<dbReference type="GeneID" id="104218689"/>
<evidence type="ECO:0000256" key="12">
    <source>
        <dbReference type="SAM" id="SignalP"/>
    </source>
</evidence>
<dbReference type="PROSITE" id="PS51892">
    <property type="entry name" value="SUBTILASE"/>
    <property type="match status" value="1"/>
</dbReference>
<dbReference type="InterPro" id="IPR045051">
    <property type="entry name" value="SBT"/>
</dbReference>
<gene>
    <name evidence="18" type="primary">LOC104218689</name>
</gene>
<dbReference type="Gene3D" id="3.40.50.200">
    <property type="entry name" value="Peptidase S8/S53 domain"/>
    <property type="match status" value="1"/>
</dbReference>
<accession>A0A1U7VYT1</accession>
<dbReference type="GO" id="GO:0006508">
    <property type="term" value="P:proteolysis"/>
    <property type="evidence" value="ECO:0007669"/>
    <property type="project" value="UniProtKB-KW"/>
</dbReference>
<dbReference type="PANTHER" id="PTHR10795">
    <property type="entry name" value="PROPROTEIN CONVERTASE SUBTILISIN/KEXIN"/>
    <property type="match status" value="1"/>
</dbReference>
<keyword evidence="8" id="KW-0865">Zymogen</keyword>
<dbReference type="Pfam" id="PF05922">
    <property type="entry name" value="Inhibitor_I9"/>
    <property type="match status" value="1"/>
</dbReference>
<dbReference type="SUPFAM" id="SSF52743">
    <property type="entry name" value="Subtilisin-like"/>
    <property type="match status" value="1"/>
</dbReference>
<keyword evidence="3" id="KW-0964">Secreted</keyword>
<dbReference type="InterPro" id="IPR015500">
    <property type="entry name" value="Peptidase_S8_subtilisin-rel"/>
</dbReference>
<keyword evidence="7 11" id="KW-0720">Serine protease</keyword>
<dbReference type="FunFam" id="3.40.50.200:FF:000006">
    <property type="entry name" value="Subtilisin-like protease SBT1.5"/>
    <property type="match status" value="1"/>
</dbReference>
<dbReference type="RefSeq" id="XP_009767539.1">
    <property type="nucleotide sequence ID" value="XM_009769237.1"/>
</dbReference>
<dbReference type="GO" id="GO:0048731">
    <property type="term" value="P:system development"/>
    <property type="evidence" value="ECO:0007669"/>
    <property type="project" value="UniProtKB-ARBA"/>
</dbReference>
<comment type="similarity">
    <text evidence="2 11">Belongs to the peptidase S8 family.</text>
</comment>
<proteinExistence type="inferred from homology"/>
<dbReference type="OrthoDB" id="206201at2759"/>
<dbReference type="InterPro" id="IPR034197">
    <property type="entry name" value="Peptidases_S8_3"/>
</dbReference>
<feature type="chain" id="PRO_5010588980" evidence="12">
    <location>
        <begin position="21"/>
        <end position="761"/>
    </location>
</feature>
<organism evidence="17 18">
    <name type="scientific">Nicotiana sylvestris</name>
    <name type="common">Wood tobacco</name>
    <name type="synonym">South American tobacco</name>
    <dbReference type="NCBI Taxonomy" id="4096"/>
    <lineage>
        <taxon>Eukaryota</taxon>
        <taxon>Viridiplantae</taxon>
        <taxon>Streptophyta</taxon>
        <taxon>Embryophyta</taxon>
        <taxon>Tracheophyta</taxon>
        <taxon>Spermatophyta</taxon>
        <taxon>Magnoliopsida</taxon>
        <taxon>eudicotyledons</taxon>
        <taxon>Gunneridae</taxon>
        <taxon>Pentapetalae</taxon>
        <taxon>asterids</taxon>
        <taxon>lamiids</taxon>
        <taxon>Solanales</taxon>
        <taxon>Solanaceae</taxon>
        <taxon>Nicotianoideae</taxon>
        <taxon>Nicotianeae</taxon>
        <taxon>Nicotiana</taxon>
    </lineage>
</organism>
<comment type="subcellular location">
    <subcellularLocation>
        <location evidence="1">Secreted</location>
    </subcellularLocation>
</comment>
<evidence type="ECO:0000313" key="17">
    <source>
        <dbReference type="Proteomes" id="UP000189701"/>
    </source>
</evidence>
<evidence type="ECO:0000256" key="4">
    <source>
        <dbReference type="ARBA" id="ARBA00022670"/>
    </source>
</evidence>
<feature type="domain" description="Subtilisin-like protease fibronectin type-III" evidence="16">
    <location>
        <begin position="656"/>
        <end position="753"/>
    </location>
</feature>
<protein>
    <submittedName>
        <fullName evidence="18">Subtilisin-like protease</fullName>
    </submittedName>
</protein>
<feature type="active site" description="Charge relay system" evidence="10 11">
    <location>
        <position position="540"/>
    </location>
</feature>
<evidence type="ECO:0000256" key="9">
    <source>
        <dbReference type="ARBA" id="ARBA00023180"/>
    </source>
</evidence>
<evidence type="ECO:0000256" key="11">
    <source>
        <dbReference type="PROSITE-ProRule" id="PRU01240"/>
    </source>
</evidence>
<feature type="active site" description="Charge relay system" evidence="10 11">
    <location>
        <position position="141"/>
    </location>
</feature>
<dbReference type="FunFam" id="3.50.30.30:FF:000005">
    <property type="entry name" value="subtilisin-like protease SBT1.5"/>
    <property type="match status" value="1"/>
</dbReference>
<feature type="active site" description="Charge relay system" evidence="10 11">
    <location>
        <position position="212"/>
    </location>
</feature>
<dbReference type="eggNOG" id="ENOG502QRTY">
    <property type="taxonomic scope" value="Eukaryota"/>
</dbReference>
<dbReference type="CDD" id="cd04852">
    <property type="entry name" value="Peptidases_S8_3"/>
    <property type="match status" value="1"/>
</dbReference>
<evidence type="ECO:0000256" key="6">
    <source>
        <dbReference type="ARBA" id="ARBA00022801"/>
    </source>
</evidence>
<feature type="domain" description="Peptidase S8/S53" evidence="13">
    <location>
        <begin position="133"/>
        <end position="579"/>
    </location>
</feature>
<keyword evidence="17" id="KW-1185">Reference proteome</keyword>
<dbReference type="InterPro" id="IPR036852">
    <property type="entry name" value="Peptidase_S8/S53_dom_sf"/>
</dbReference>
<evidence type="ECO:0000259" key="15">
    <source>
        <dbReference type="Pfam" id="PF05922"/>
    </source>
</evidence>
<dbReference type="KEGG" id="nsy:104218689"/>
<keyword evidence="6 11" id="KW-0378">Hydrolase</keyword>
<dbReference type="PRINTS" id="PR00723">
    <property type="entry name" value="SUBTILISIN"/>
</dbReference>
<dbReference type="GO" id="GO:0004252">
    <property type="term" value="F:serine-type endopeptidase activity"/>
    <property type="evidence" value="ECO:0007669"/>
    <property type="project" value="UniProtKB-UniRule"/>
</dbReference>
<dbReference type="PROSITE" id="PS00138">
    <property type="entry name" value="SUBTILASE_SER"/>
    <property type="match status" value="1"/>
</dbReference>
<evidence type="ECO:0000256" key="3">
    <source>
        <dbReference type="ARBA" id="ARBA00022525"/>
    </source>
</evidence>
<evidence type="ECO:0000259" key="14">
    <source>
        <dbReference type="Pfam" id="PF02225"/>
    </source>
</evidence>
<dbReference type="GO" id="GO:0005576">
    <property type="term" value="C:extracellular region"/>
    <property type="evidence" value="ECO:0007669"/>
    <property type="project" value="UniProtKB-SubCell"/>
</dbReference>
<dbReference type="Pfam" id="PF17766">
    <property type="entry name" value="fn3_6"/>
    <property type="match status" value="1"/>
</dbReference>
<evidence type="ECO:0000256" key="2">
    <source>
        <dbReference type="ARBA" id="ARBA00011073"/>
    </source>
</evidence>
<dbReference type="Gene3D" id="3.30.70.80">
    <property type="entry name" value="Peptidase S8 propeptide/proteinase inhibitor I9"/>
    <property type="match status" value="1"/>
</dbReference>
<dbReference type="InterPro" id="IPR000209">
    <property type="entry name" value="Peptidase_S8/S53_dom"/>
</dbReference>
<dbReference type="AlphaFoldDB" id="A0A1U7VYT1"/>
<dbReference type="Gene3D" id="3.50.30.30">
    <property type="match status" value="1"/>
</dbReference>
<dbReference type="InterPro" id="IPR023828">
    <property type="entry name" value="Peptidase_S8_Ser-AS"/>
</dbReference>
<dbReference type="Gene3D" id="2.60.40.2310">
    <property type="match status" value="1"/>
</dbReference>
<keyword evidence="4 11" id="KW-0645">Protease</keyword>
<feature type="domain" description="PA" evidence="14">
    <location>
        <begin position="371"/>
        <end position="454"/>
    </location>
</feature>
<reference evidence="17" key="1">
    <citation type="journal article" date="2013" name="Genome Biol.">
        <title>Reference genomes and transcriptomes of Nicotiana sylvestris and Nicotiana tomentosiformis.</title>
        <authorList>
            <person name="Sierro N."/>
            <person name="Battey J.N."/>
            <person name="Ouadi S."/>
            <person name="Bovet L."/>
            <person name="Goepfert S."/>
            <person name="Bakaher N."/>
            <person name="Peitsch M.C."/>
            <person name="Ivanov N.V."/>
        </authorList>
    </citation>
    <scope>NUCLEOTIDE SEQUENCE [LARGE SCALE GENOMIC DNA]</scope>
</reference>
<dbReference type="InterPro" id="IPR010259">
    <property type="entry name" value="S8pro/Inhibitor_I9"/>
</dbReference>
<evidence type="ECO:0000256" key="10">
    <source>
        <dbReference type="PIRSR" id="PIRSR615500-1"/>
    </source>
</evidence>
<dbReference type="Pfam" id="PF02225">
    <property type="entry name" value="PA"/>
    <property type="match status" value="1"/>
</dbReference>
<evidence type="ECO:0000256" key="1">
    <source>
        <dbReference type="ARBA" id="ARBA00004613"/>
    </source>
</evidence>
<evidence type="ECO:0000259" key="13">
    <source>
        <dbReference type="Pfam" id="PF00082"/>
    </source>
</evidence>
<feature type="domain" description="Inhibitor I9" evidence="15">
    <location>
        <begin position="27"/>
        <end position="104"/>
    </location>
</feature>
<dbReference type="InterPro" id="IPR041469">
    <property type="entry name" value="Subtilisin-like_FN3"/>
</dbReference>
<dbReference type="InterPro" id="IPR003137">
    <property type="entry name" value="PA_domain"/>
</dbReference>
<dbReference type="SUPFAM" id="SSF54897">
    <property type="entry name" value="Protease propeptides/inhibitors"/>
    <property type="match status" value="1"/>
</dbReference>
<dbReference type="InterPro" id="IPR037045">
    <property type="entry name" value="S8pro/Inhibitor_I9_sf"/>
</dbReference>
<evidence type="ECO:0000256" key="8">
    <source>
        <dbReference type="ARBA" id="ARBA00023145"/>
    </source>
</evidence>
<evidence type="ECO:0000256" key="7">
    <source>
        <dbReference type="ARBA" id="ARBA00022825"/>
    </source>
</evidence>
<dbReference type="Pfam" id="PF00082">
    <property type="entry name" value="Peptidase_S8"/>
    <property type="match status" value="1"/>
</dbReference>
<sequence length="761" mass="82069">MGAVILLYTILLLFLHSSMAAIPTKKTYIVHMKHHLKPPSFSTHHQWYKSYLQSLTSSNKNSLLYTYDIASHGFAASLYPHEVDLLRQSDSVVNVYEDTFYTLQTTRTPEFLGLDNLNSWAGRTLPELNNAAQDVIIGVLDSGIWPESKSFSDVGMSNVPSRWRGECQSAPDFDPNVRCNKKLIGAQYFVKGCKVSSSCSKEIESPRDHNGHGTHTASTAAGSIVANASLFGYAKGTARGMAPQARIASYKVCWNETCAGSDILAAFDRAIMDGVDVLSVSLSNNATTYYNDAIALGAFAAIEKGILVSCSAGNDGPRISTVVNTAPWVITVGAATLDRDFPAFVTLGNGQRLQGVSLYSGKEMENKSLSLIYPKGNNSSSNLCLRGSLDPNVVRGKVVLCDRGANDRVEKGLVVKEANGIGMILANTPETGEELVADSQLLPAVAVGRKVGDVIREYVKTESNPTVDFTFLGTVVKVKPSPVVAGFSSRGPNAIAPQILKPDVIGPGVNILAAWPENVGPTSLDVDTRKTSFNIISGTSMACPHVTGVAALIKAVHPEWSPSAIKSAIMTTAYNQDNTNSSFRDSAEDGIFSNPLAHGSGHVNPQKALSPGLVYDIRIQDHIKFLCSLDYPMDQIQAIVKRVNFTCANKFADAGQINYPSFSVLFGINSTRVVRYTREVTNVGAAESVYEVAIDAPSSVTATVKPPKLVFKKVGEKLHYTVTFVSKKGVKTGNAFGWISWENAENQVRSPVAFSWMTDLN</sequence>
<dbReference type="FunFam" id="2.60.40.2310:FF:000001">
    <property type="entry name" value="Subtilisin-like protease SBT1.5"/>
    <property type="match status" value="1"/>
</dbReference>
<dbReference type="CDD" id="cd02120">
    <property type="entry name" value="PA_subtilisin_like"/>
    <property type="match status" value="1"/>
</dbReference>
<dbReference type="Proteomes" id="UP000189701">
    <property type="component" value="Unplaced"/>
</dbReference>
<keyword evidence="9" id="KW-0325">Glycoprotein</keyword>
<evidence type="ECO:0000256" key="5">
    <source>
        <dbReference type="ARBA" id="ARBA00022729"/>
    </source>
</evidence>
<feature type="signal peptide" evidence="12">
    <location>
        <begin position="1"/>
        <end position="20"/>
    </location>
</feature>
<evidence type="ECO:0000259" key="16">
    <source>
        <dbReference type="Pfam" id="PF17766"/>
    </source>
</evidence>